<dbReference type="Proteomes" id="UP000467428">
    <property type="component" value="Chromosome"/>
</dbReference>
<keyword evidence="3" id="KW-1185">Reference proteome</keyword>
<organism evidence="2 3">
    <name type="scientific">Mycolicibacterium arabiense</name>
    <dbReference type="NCBI Taxonomy" id="1286181"/>
    <lineage>
        <taxon>Bacteria</taxon>
        <taxon>Bacillati</taxon>
        <taxon>Actinomycetota</taxon>
        <taxon>Actinomycetes</taxon>
        <taxon>Mycobacteriales</taxon>
        <taxon>Mycobacteriaceae</taxon>
        <taxon>Mycolicibacterium</taxon>
    </lineage>
</organism>
<dbReference type="AlphaFoldDB" id="A0A7I7RY78"/>
<evidence type="ECO:0008006" key="4">
    <source>
        <dbReference type="Google" id="ProtNLM"/>
    </source>
</evidence>
<evidence type="ECO:0000313" key="3">
    <source>
        <dbReference type="Proteomes" id="UP000467428"/>
    </source>
</evidence>
<sequence>MTVPSPTPVRQAGAAVAFEGAAALVVAVVLVVLYLSESQHLAWLNGLGTAIWFAIMGAGVLTAGWALWTGRRWGRGIAVFAQLLLLPVAYYMAVGSGQWALGVPVGLIAVVVLALLFSRSALEWVAAQPGPASADNSGPDTR</sequence>
<geneLocation type="plasmid" evidence="3">
    <name>pjcm18538 dna</name>
</geneLocation>
<dbReference type="EMBL" id="AP022593">
    <property type="protein sequence ID" value="BBY48899.1"/>
    <property type="molecule type" value="Genomic_DNA"/>
</dbReference>
<dbReference type="RefSeq" id="WP_163918616.1">
    <property type="nucleotide sequence ID" value="NZ_AP022593.1"/>
</dbReference>
<feature type="transmembrane region" description="Helical" evidence="1">
    <location>
        <begin position="99"/>
        <end position="117"/>
    </location>
</feature>
<feature type="transmembrane region" description="Helical" evidence="1">
    <location>
        <begin position="75"/>
        <end position="93"/>
    </location>
</feature>
<keyword evidence="1" id="KW-0472">Membrane</keyword>
<gene>
    <name evidence="2" type="ORF">MARA_23670</name>
</gene>
<proteinExistence type="predicted"/>
<protein>
    <recommendedName>
        <fullName evidence="4">Integral membrane protein</fullName>
    </recommendedName>
</protein>
<keyword evidence="1" id="KW-0812">Transmembrane</keyword>
<feature type="transmembrane region" description="Helical" evidence="1">
    <location>
        <begin position="47"/>
        <end position="68"/>
    </location>
</feature>
<keyword evidence="1" id="KW-1133">Transmembrane helix</keyword>
<evidence type="ECO:0000256" key="1">
    <source>
        <dbReference type="SAM" id="Phobius"/>
    </source>
</evidence>
<name>A0A7I7RY78_9MYCO</name>
<dbReference type="KEGG" id="marz:MARA_23670"/>
<accession>A0A7I7RY78</accession>
<reference evidence="2 3" key="1">
    <citation type="journal article" date="2019" name="Emerg. Microbes Infect.">
        <title>Comprehensive subspecies identification of 175 nontuberculous mycobacteria species based on 7547 genomic profiles.</title>
        <authorList>
            <person name="Matsumoto Y."/>
            <person name="Kinjo T."/>
            <person name="Motooka D."/>
            <person name="Nabeya D."/>
            <person name="Jung N."/>
            <person name="Uechi K."/>
            <person name="Horii T."/>
            <person name="Iida T."/>
            <person name="Fujita J."/>
            <person name="Nakamura S."/>
        </authorList>
    </citation>
    <scope>NUCLEOTIDE SEQUENCE [LARGE SCALE GENOMIC DNA]</scope>
    <source>
        <strain evidence="2 3">JCM 18538</strain>
    </source>
</reference>
<feature type="transmembrane region" description="Helical" evidence="1">
    <location>
        <begin position="12"/>
        <end position="35"/>
    </location>
</feature>
<evidence type="ECO:0000313" key="2">
    <source>
        <dbReference type="EMBL" id="BBY48899.1"/>
    </source>
</evidence>